<dbReference type="EMBL" id="JAQOWY010000544">
    <property type="protein sequence ID" value="KAK1840634.1"/>
    <property type="molecule type" value="Genomic_DNA"/>
</dbReference>
<reference evidence="2" key="1">
    <citation type="submission" date="2023-01" db="EMBL/GenBank/DDBJ databases">
        <title>Colletotrichum chrysophilum M932 genome sequence.</title>
        <authorList>
            <person name="Baroncelli R."/>
        </authorList>
    </citation>
    <scope>NUCLEOTIDE SEQUENCE</scope>
    <source>
        <strain evidence="2">M932</strain>
    </source>
</reference>
<proteinExistence type="predicted"/>
<name>A0AAD9A7X5_9PEZI</name>
<dbReference type="AlphaFoldDB" id="A0AAD9A7X5"/>
<dbReference type="Proteomes" id="UP001243330">
    <property type="component" value="Unassembled WGS sequence"/>
</dbReference>
<evidence type="ECO:0000256" key="1">
    <source>
        <dbReference type="SAM" id="MobiDB-lite"/>
    </source>
</evidence>
<protein>
    <submittedName>
        <fullName evidence="2">Uncharacterized protein</fullName>
    </submittedName>
</protein>
<organism evidence="2 3">
    <name type="scientific">Colletotrichum chrysophilum</name>
    <dbReference type="NCBI Taxonomy" id="1836956"/>
    <lineage>
        <taxon>Eukaryota</taxon>
        <taxon>Fungi</taxon>
        <taxon>Dikarya</taxon>
        <taxon>Ascomycota</taxon>
        <taxon>Pezizomycotina</taxon>
        <taxon>Sordariomycetes</taxon>
        <taxon>Hypocreomycetidae</taxon>
        <taxon>Glomerellales</taxon>
        <taxon>Glomerellaceae</taxon>
        <taxon>Colletotrichum</taxon>
        <taxon>Colletotrichum gloeosporioides species complex</taxon>
    </lineage>
</organism>
<sequence length="146" mass="15745">MYVVENANAGTVSVRKHQQNPAVLPRQTFCMEDDPASVRPNPRLRRRPFGAQAIAVGLSTLPPSREDSTLVGIPTGPLYVLMVSRRSHPAGNLSTSPHLTTDPPPDTPSLPRNAADMFVLDILISVSTCCCLLCRILPACRAAKTC</sequence>
<accession>A0AAD9A7X5</accession>
<comment type="caution">
    <text evidence="2">The sequence shown here is derived from an EMBL/GenBank/DDBJ whole genome shotgun (WGS) entry which is preliminary data.</text>
</comment>
<evidence type="ECO:0000313" key="2">
    <source>
        <dbReference type="EMBL" id="KAK1840634.1"/>
    </source>
</evidence>
<feature type="region of interest" description="Disordered" evidence="1">
    <location>
        <begin position="89"/>
        <end position="110"/>
    </location>
</feature>
<gene>
    <name evidence="2" type="ORF">CCHR01_16747</name>
</gene>
<evidence type="ECO:0000313" key="3">
    <source>
        <dbReference type="Proteomes" id="UP001243330"/>
    </source>
</evidence>
<keyword evidence="3" id="KW-1185">Reference proteome</keyword>